<dbReference type="SUPFAM" id="SSF103473">
    <property type="entry name" value="MFS general substrate transporter"/>
    <property type="match status" value="1"/>
</dbReference>
<organism evidence="8 9">
    <name type="scientific">Fusibacter bizertensis</name>
    <dbReference type="NCBI Taxonomy" id="1488331"/>
    <lineage>
        <taxon>Bacteria</taxon>
        <taxon>Bacillati</taxon>
        <taxon>Bacillota</taxon>
        <taxon>Clostridia</taxon>
        <taxon>Eubacteriales</taxon>
        <taxon>Eubacteriales Family XII. Incertae Sedis</taxon>
        <taxon>Fusibacter</taxon>
    </lineage>
</organism>
<dbReference type="PANTHER" id="PTHR11360">
    <property type="entry name" value="MONOCARBOXYLATE TRANSPORTER"/>
    <property type="match status" value="1"/>
</dbReference>
<name>A0ABT6NFZ7_9FIRM</name>
<keyword evidence="5 6" id="KW-0472">Membrane</keyword>
<dbReference type="Proteomes" id="UP001158045">
    <property type="component" value="Unassembled WGS sequence"/>
</dbReference>
<evidence type="ECO:0000313" key="8">
    <source>
        <dbReference type="EMBL" id="MDH8679358.1"/>
    </source>
</evidence>
<comment type="subcellular location">
    <subcellularLocation>
        <location evidence="1">Cell membrane</location>
        <topology evidence="1">Multi-pass membrane protein</topology>
    </subcellularLocation>
</comment>
<dbReference type="InterPro" id="IPR011701">
    <property type="entry name" value="MFS"/>
</dbReference>
<feature type="transmembrane region" description="Helical" evidence="6">
    <location>
        <begin position="343"/>
        <end position="365"/>
    </location>
</feature>
<feature type="transmembrane region" description="Helical" evidence="6">
    <location>
        <begin position="128"/>
        <end position="152"/>
    </location>
</feature>
<feature type="transmembrane region" description="Helical" evidence="6">
    <location>
        <begin position="217"/>
        <end position="240"/>
    </location>
</feature>
<dbReference type="EMBL" id="JARYZI010000011">
    <property type="protein sequence ID" value="MDH8679358.1"/>
    <property type="molecule type" value="Genomic_DNA"/>
</dbReference>
<feature type="transmembrane region" description="Helical" evidence="6">
    <location>
        <begin position="303"/>
        <end position="323"/>
    </location>
</feature>
<evidence type="ECO:0000256" key="5">
    <source>
        <dbReference type="ARBA" id="ARBA00023136"/>
    </source>
</evidence>
<dbReference type="Gene3D" id="1.20.1250.20">
    <property type="entry name" value="MFS general substrate transporter like domains"/>
    <property type="match status" value="2"/>
</dbReference>
<evidence type="ECO:0000313" key="9">
    <source>
        <dbReference type="Proteomes" id="UP001158045"/>
    </source>
</evidence>
<dbReference type="Pfam" id="PF07690">
    <property type="entry name" value="MFS_1"/>
    <property type="match status" value="1"/>
</dbReference>
<dbReference type="CDD" id="cd17353">
    <property type="entry name" value="MFS_OFA_like"/>
    <property type="match status" value="1"/>
</dbReference>
<gene>
    <name evidence="8" type="ORF">QE109_14465</name>
</gene>
<keyword evidence="2" id="KW-0813">Transport</keyword>
<evidence type="ECO:0000256" key="3">
    <source>
        <dbReference type="ARBA" id="ARBA00022692"/>
    </source>
</evidence>
<feature type="domain" description="Major facilitator superfamily (MFS) profile" evidence="7">
    <location>
        <begin position="3"/>
        <end position="394"/>
    </location>
</feature>
<reference evidence="8 9" key="1">
    <citation type="submission" date="2023-04" db="EMBL/GenBank/DDBJ databases">
        <title>Fusibacter bizertensis strain WBS, isolated from littoral bottom sediments of the Arctic seas - biochemical and genomic analysis.</title>
        <authorList>
            <person name="Brioukhanov A.L."/>
        </authorList>
    </citation>
    <scope>NUCLEOTIDE SEQUENCE [LARGE SCALE GENOMIC DNA]</scope>
    <source>
        <strain evidence="8 9">WBS</strain>
    </source>
</reference>
<feature type="transmembrane region" description="Helical" evidence="6">
    <location>
        <begin position="5"/>
        <end position="24"/>
    </location>
</feature>
<sequence length="394" mass="43356">MKFRWIYVLSGIIIMICLGTVYSWSVFRISVEKYYDVGTTHSGLPYMAALAFYALFMFITGSFLDRYHPRLFIFVGGLVVSVGWIASSFATNIYMLTFTYGIVGGAGVGIAYGAPISVVTKWFPEKKGLAVGLVLVGFGVSPLITAPLARLLIENYGIMHTFFLLGIIFGCVTSITSFLIKNPSINDVSFYKAEKLSASFSNLNTANMVRSKSFIGLYLNFTIGTMIGLMLVGMTSNISVELIGLPRSTTTWLMTFFALFNGVGRPLFGWITDKTSPKYAMYISYVLIICASILMLFSGEGSTAMFVIAFSIFWLNLGGWLSIAPTTTIRNYGIEHYSQNYGVVFTAYGIGAIIGVLTSGVLIDIHGNYHFIFYLIIALSLFGSVITSKYCDNH</sequence>
<feature type="transmembrane region" description="Helical" evidence="6">
    <location>
        <begin position="252"/>
        <end position="272"/>
    </location>
</feature>
<evidence type="ECO:0000256" key="1">
    <source>
        <dbReference type="ARBA" id="ARBA00004651"/>
    </source>
</evidence>
<keyword evidence="4 6" id="KW-1133">Transmembrane helix</keyword>
<dbReference type="PROSITE" id="PS50850">
    <property type="entry name" value="MFS"/>
    <property type="match status" value="1"/>
</dbReference>
<proteinExistence type="predicted"/>
<feature type="transmembrane region" description="Helical" evidence="6">
    <location>
        <begin position="44"/>
        <end position="64"/>
    </location>
</feature>
<dbReference type="InterPro" id="IPR050327">
    <property type="entry name" value="Proton-linked_MCT"/>
</dbReference>
<feature type="transmembrane region" description="Helical" evidence="6">
    <location>
        <begin position="71"/>
        <end position="87"/>
    </location>
</feature>
<feature type="transmembrane region" description="Helical" evidence="6">
    <location>
        <begin position="279"/>
        <end position="297"/>
    </location>
</feature>
<evidence type="ECO:0000256" key="4">
    <source>
        <dbReference type="ARBA" id="ARBA00022989"/>
    </source>
</evidence>
<protein>
    <submittedName>
        <fullName evidence="8">OFA family MFS transporter</fullName>
    </submittedName>
</protein>
<evidence type="ECO:0000256" key="2">
    <source>
        <dbReference type="ARBA" id="ARBA00022448"/>
    </source>
</evidence>
<dbReference type="InterPro" id="IPR020846">
    <property type="entry name" value="MFS_dom"/>
</dbReference>
<dbReference type="PANTHER" id="PTHR11360:SF304">
    <property type="entry name" value="MFS DOMAIN-CONTAINING PROTEIN"/>
    <property type="match status" value="1"/>
</dbReference>
<evidence type="ECO:0000259" key="7">
    <source>
        <dbReference type="PROSITE" id="PS50850"/>
    </source>
</evidence>
<keyword evidence="9" id="KW-1185">Reference proteome</keyword>
<dbReference type="RefSeq" id="WP_281095254.1">
    <property type="nucleotide sequence ID" value="NZ_JARYZI010000011.1"/>
</dbReference>
<keyword evidence="3 6" id="KW-0812">Transmembrane</keyword>
<accession>A0ABT6NFZ7</accession>
<feature type="transmembrane region" description="Helical" evidence="6">
    <location>
        <begin position="158"/>
        <end position="180"/>
    </location>
</feature>
<feature type="transmembrane region" description="Helical" evidence="6">
    <location>
        <begin position="93"/>
        <end position="116"/>
    </location>
</feature>
<feature type="transmembrane region" description="Helical" evidence="6">
    <location>
        <begin position="371"/>
        <end position="391"/>
    </location>
</feature>
<comment type="caution">
    <text evidence="8">The sequence shown here is derived from an EMBL/GenBank/DDBJ whole genome shotgun (WGS) entry which is preliminary data.</text>
</comment>
<dbReference type="InterPro" id="IPR036259">
    <property type="entry name" value="MFS_trans_sf"/>
</dbReference>
<evidence type="ECO:0000256" key="6">
    <source>
        <dbReference type="SAM" id="Phobius"/>
    </source>
</evidence>